<proteinExistence type="predicted"/>
<protein>
    <submittedName>
        <fullName evidence="1">Uncharacterized protein</fullName>
    </submittedName>
</protein>
<comment type="caution">
    <text evidence="1">The sequence shown here is derived from an EMBL/GenBank/DDBJ whole genome shotgun (WGS) entry which is preliminary data.</text>
</comment>
<dbReference type="InterPro" id="IPR036691">
    <property type="entry name" value="Endo/exonu/phosph_ase_sf"/>
</dbReference>
<dbReference type="EMBL" id="VTPC01000972">
    <property type="protein sequence ID" value="KAF2903613.1"/>
    <property type="molecule type" value="Genomic_DNA"/>
</dbReference>
<dbReference type="Gene3D" id="3.60.10.10">
    <property type="entry name" value="Endonuclease/exonuclease/phosphatase"/>
    <property type="match status" value="1"/>
</dbReference>
<dbReference type="Proteomes" id="UP000801492">
    <property type="component" value="Unassembled WGS sequence"/>
</dbReference>
<dbReference type="SUPFAM" id="SSF56219">
    <property type="entry name" value="DNase I-like"/>
    <property type="match status" value="1"/>
</dbReference>
<gene>
    <name evidence="1" type="ORF">ILUMI_02572</name>
</gene>
<accession>A0A8K0GN21</accession>
<sequence length="183" mass="21145">MPDGSQGKRPRLVKDKRFGITNRLKIATWNVQGLDQKQQELDKILKKKNINIAVITKTKKKVNGTKDLAYLNTLYNNTQEARLNYIEKRNKAKDIVRGAQESWDKLISNIENDIHGRVESFSLQELLSSEFYRLPSSCLPWKLATECGAFDAQMMPSVVYQFPYENRYHGLFLVIDTTAYKPT</sequence>
<dbReference type="AlphaFoldDB" id="A0A8K0GN21"/>
<keyword evidence="2" id="KW-1185">Reference proteome</keyword>
<name>A0A8K0GN21_IGNLU</name>
<evidence type="ECO:0000313" key="2">
    <source>
        <dbReference type="Proteomes" id="UP000801492"/>
    </source>
</evidence>
<evidence type="ECO:0000313" key="1">
    <source>
        <dbReference type="EMBL" id="KAF2903613.1"/>
    </source>
</evidence>
<reference evidence="1" key="1">
    <citation type="submission" date="2019-08" db="EMBL/GenBank/DDBJ databases">
        <title>The genome of the North American firefly Photinus pyralis.</title>
        <authorList>
            <consortium name="Photinus pyralis genome working group"/>
            <person name="Fallon T.R."/>
            <person name="Sander Lower S.E."/>
            <person name="Weng J.-K."/>
        </authorList>
    </citation>
    <scope>NUCLEOTIDE SEQUENCE</scope>
    <source>
        <strain evidence="1">TRF0915ILg1</strain>
        <tissue evidence="1">Whole body</tissue>
    </source>
</reference>
<organism evidence="1 2">
    <name type="scientific">Ignelater luminosus</name>
    <name type="common">Cucubano</name>
    <name type="synonym">Pyrophorus luminosus</name>
    <dbReference type="NCBI Taxonomy" id="2038154"/>
    <lineage>
        <taxon>Eukaryota</taxon>
        <taxon>Metazoa</taxon>
        <taxon>Ecdysozoa</taxon>
        <taxon>Arthropoda</taxon>
        <taxon>Hexapoda</taxon>
        <taxon>Insecta</taxon>
        <taxon>Pterygota</taxon>
        <taxon>Neoptera</taxon>
        <taxon>Endopterygota</taxon>
        <taxon>Coleoptera</taxon>
        <taxon>Polyphaga</taxon>
        <taxon>Elateriformia</taxon>
        <taxon>Elateroidea</taxon>
        <taxon>Elateridae</taxon>
        <taxon>Agrypninae</taxon>
        <taxon>Pyrophorini</taxon>
        <taxon>Ignelater</taxon>
    </lineage>
</organism>